<feature type="non-terminal residue" evidence="1">
    <location>
        <position position="1"/>
    </location>
</feature>
<organism evidence="1 2">
    <name type="scientific">Corchorus olitorius</name>
    <dbReference type="NCBI Taxonomy" id="93759"/>
    <lineage>
        <taxon>Eukaryota</taxon>
        <taxon>Viridiplantae</taxon>
        <taxon>Streptophyta</taxon>
        <taxon>Embryophyta</taxon>
        <taxon>Tracheophyta</taxon>
        <taxon>Spermatophyta</taxon>
        <taxon>Magnoliopsida</taxon>
        <taxon>eudicotyledons</taxon>
        <taxon>Gunneridae</taxon>
        <taxon>Pentapetalae</taxon>
        <taxon>rosids</taxon>
        <taxon>malvids</taxon>
        <taxon>Malvales</taxon>
        <taxon>Malvaceae</taxon>
        <taxon>Grewioideae</taxon>
        <taxon>Apeibeae</taxon>
        <taxon>Corchorus</taxon>
    </lineage>
</organism>
<proteinExistence type="predicted"/>
<accession>A0A1R3H009</accession>
<sequence length="73" mass="8105">MPYKGFTGNFSRSEQRHEKLKPLMEAIIDSITKETRTAINHLNEVGTGGGNFRSRACAELAIRGGDKKAELQQ</sequence>
<protein>
    <submittedName>
        <fullName evidence="1">Cytochrome P450 71A1</fullName>
    </submittedName>
</protein>
<name>A0A1R3H009_9ROSI</name>
<evidence type="ECO:0000313" key="2">
    <source>
        <dbReference type="Proteomes" id="UP000187203"/>
    </source>
</evidence>
<comment type="caution">
    <text evidence="1">The sequence shown here is derived from an EMBL/GenBank/DDBJ whole genome shotgun (WGS) entry which is preliminary data.</text>
</comment>
<gene>
    <name evidence="1" type="ORF">COLO4_32246</name>
</gene>
<dbReference type="Proteomes" id="UP000187203">
    <property type="component" value="Unassembled WGS sequence"/>
</dbReference>
<evidence type="ECO:0000313" key="1">
    <source>
        <dbReference type="EMBL" id="OMO63673.1"/>
    </source>
</evidence>
<dbReference type="EMBL" id="AWUE01021084">
    <property type="protein sequence ID" value="OMO63673.1"/>
    <property type="molecule type" value="Genomic_DNA"/>
</dbReference>
<dbReference type="AlphaFoldDB" id="A0A1R3H009"/>
<keyword evidence="2" id="KW-1185">Reference proteome</keyword>
<reference evidence="2" key="1">
    <citation type="submission" date="2013-09" db="EMBL/GenBank/DDBJ databases">
        <title>Corchorus olitorius genome sequencing.</title>
        <authorList>
            <person name="Alam M."/>
            <person name="Haque M.S."/>
            <person name="Islam M.S."/>
            <person name="Emdad E.M."/>
            <person name="Islam M.M."/>
            <person name="Ahmed B."/>
            <person name="Halim A."/>
            <person name="Hossen Q.M.M."/>
            <person name="Hossain M.Z."/>
            <person name="Ahmed R."/>
            <person name="Khan M.M."/>
            <person name="Islam R."/>
            <person name="Rashid M.M."/>
            <person name="Khan S.A."/>
            <person name="Rahman M.S."/>
            <person name="Alam M."/>
            <person name="Yahiya A.S."/>
            <person name="Khan M.S."/>
            <person name="Azam M.S."/>
            <person name="Haque T."/>
            <person name="Lashkar M.Z.H."/>
            <person name="Akhand A.I."/>
            <person name="Morshed G."/>
            <person name="Roy S."/>
            <person name="Uddin K.S."/>
            <person name="Rabeya T."/>
            <person name="Hossain A.S."/>
            <person name="Chowdhury A."/>
            <person name="Snigdha A.R."/>
            <person name="Mortoza M.S."/>
            <person name="Matin S.A."/>
            <person name="Hoque S.M.E."/>
            <person name="Islam M.K."/>
            <person name="Roy D.K."/>
            <person name="Haider R."/>
            <person name="Moosa M.M."/>
            <person name="Elias S.M."/>
            <person name="Hasan A.M."/>
            <person name="Jahan S."/>
            <person name="Shafiuddin M."/>
            <person name="Mahmood N."/>
            <person name="Shommy N.S."/>
        </authorList>
    </citation>
    <scope>NUCLEOTIDE SEQUENCE [LARGE SCALE GENOMIC DNA]</scope>
    <source>
        <strain evidence="2">cv. O-4</strain>
    </source>
</reference>